<sequence>MVTRDNPSVTRAGLLALETAVWQALCYGDAAADRAALAEDFLGVYPSGQATRAEHVAQLADGPSIAAFELSQVVWRDYGNGLAMISYHARYRRDGAEEDEQMYVSSLWRCEAGTWRNVFSQDTPCA</sequence>
<gene>
    <name evidence="2" type="ORF">FGK64_01610</name>
</gene>
<evidence type="ECO:0000259" key="1">
    <source>
        <dbReference type="Pfam" id="PF14534"/>
    </source>
</evidence>
<dbReference type="InterPro" id="IPR027843">
    <property type="entry name" value="DUF4440"/>
</dbReference>
<dbReference type="SUPFAM" id="SSF54427">
    <property type="entry name" value="NTF2-like"/>
    <property type="match status" value="1"/>
</dbReference>
<name>A0ABY2XCF5_9RHOB</name>
<proteinExistence type="predicted"/>
<comment type="caution">
    <text evidence="2">The sequence shown here is derived from an EMBL/GenBank/DDBJ whole genome shotgun (WGS) entry which is preliminary data.</text>
</comment>
<keyword evidence="3" id="KW-1185">Reference proteome</keyword>
<dbReference type="RefSeq" id="WP_138862058.1">
    <property type="nucleotide sequence ID" value="NZ_VCPC01000001.1"/>
</dbReference>
<dbReference type="Proteomes" id="UP001191082">
    <property type="component" value="Unassembled WGS sequence"/>
</dbReference>
<dbReference type="InterPro" id="IPR032710">
    <property type="entry name" value="NTF2-like_dom_sf"/>
</dbReference>
<dbReference type="Pfam" id="PF14534">
    <property type="entry name" value="DUF4440"/>
    <property type="match status" value="1"/>
</dbReference>
<evidence type="ECO:0000313" key="3">
    <source>
        <dbReference type="Proteomes" id="UP001191082"/>
    </source>
</evidence>
<organism evidence="2 3">
    <name type="scientific">Arenibacterium halophilum</name>
    <dbReference type="NCBI Taxonomy" id="2583821"/>
    <lineage>
        <taxon>Bacteria</taxon>
        <taxon>Pseudomonadati</taxon>
        <taxon>Pseudomonadota</taxon>
        <taxon>Alphaproteobacteria</taxon>
        <taxon>Rhodobacterales</taxon>
        <taxon>Paracoccaceae</taxon>
        <taxon>Arenibacterium</taxon>
    </lineage>
</organism>
<protein>
    <submittedName>
        <fullName evidence="2">Nuclear transport factor 2 family protein</fullName>
    </submittedName>
</protein>
<reference evidence="2 3" key="1">
    <citation type="submission" date="2019-05" db="EMBL/GenBank/DDBJ databases">
        <title>Marivita sp. nov. isolated from sea sediment.</title>
        <authorList>
            <person name="Kim W."/>
        </authorList>
    </citation>
    <scope>NUCLEOTIDE SEQUENCE [LARGE SCALE GENOMIC DNA]</scope>
    <source>
        <strain evidence="2 3">CAU 1492</strain>
    </source>
</reference>
<feature type="domain" description="DUF4440" evidence="1">
    <location>
        <begin position="14"/>
        <end position="116"/>
    </location>
</feature>
<accession>A0ABY2XCF5</accession>
<evidence type="ECO:0000313" key="2">
    <source>
        <dbReference type="EMBL" id="TMV14706.1"/>
    </source>
</evidence>
<dbReference type="Gene3D" id="3.10.450.50">
    <property type="match status" value="1"/>
</dbReference>
<dbReference type="EMBL" id="VCPC01000001">
    <property type="protein sequence ID" value="TMV14706.1"/>
    <property type="molecule type" value="Genomic_DNA"/>
</dbReference>